<protein>
    <submittedName>
        <fullName evidence="10">Uncharacterized protein</fullName>
    </submittedName>
</protein>
<dbReference type="OrthoDB" id="988213at2759"/>
<comment type="caution">
    <text evidence="10">The sequence shown here is derived from an EMBL/GenBank/DDBJ whole genome shotgun (WGS) entry which is preliminary data.</text>
</comment>
<dbReference type="PANTHER" id="PTHR31713:SF14">
    <property type="entry name" value="CALMODULIN-BINDING PROTEIN 60 A"/>
    <property type="match status" value="1"/>
</dbReference>
<dbReference type="GO" id="GO:0043565">
    <property type="term" value="F:sequence-specific DNA binding"/>
    <property type="evidence" value="ECO:0007669"/>
    <property type="project" value="TreeGrafter"/>
</dbReference>
<name>A0A9Q1QSE1_9CARY</name>
<feature type="domain" description="Calmodulin binding protein C-terminal" evidence="9">
    <location>
        <begin position="105"/>
        <end position="148"/>
    </location>
</feature>
<dbReference type="InterPro" id="IPR046829">
    <property type="entry name" value="Calmod_bind_C"/>
</dbReference>
<dbReference type="EMBL" id="JAKOGI010000005">
    <property type="protein sequence ID" value="KAJ8452399.1"/>
    <property type="molecule type" value="Genomic_DNA"/>
</dbReference>
<dbReference type="Proteomes" id="UP001153076">
    <property type="component" value="Unassembled WGS sequence"/>
</dbReference>
<dbReference type="AlphaFoldDB" id="A0A9Q1QSE1"/>
<dbReference type="GO" id="GO:0005516">
    <property type="term" value="F:calmodulin binding"/>
    <property type="evidence" value="ECO:0007669"/>
    <property type="project" value="InterPro"/>
</dbReference>
<evidence type="ECO:0000256" key="6">
    <source>
        <dbReference type="ARBA" id="ARBA00023163"/>
    </source>
</evidence>
<dbReference type="GO" id="GO:0003700">
    <property type="term" value="F:DNA-binding transcription factor activity"/>
    <property type="evidence" value="ECO:0007669"/>
    <property type="project" value="TreeGrafter"/>
</dbReference>
<comment type="subcellular location">
    <subcellularLocation>
        <location evidence="1">Nucleus</location>
    </subcellularLocation>
</comment>
<dbReference type="GO" id="GO:0080142">
    <property type="term" value="P:regulation of salicylic acid biosynthetic process"/>
    <property type="evidence" value="ECO:0007669"/>
    <property type="project" value="TreeGrafter"/>
</dbReference>
<keyword evidence="5" id="KW-0010">Activator</keyword>
<keyword evidence="11" id="KW-1185">Reference proteome</keyword>
<dbReference type="InterPro" id="IPR012416">
    <property type="entry name" value="CBP60"/>
</dbReference>
<gene>
    <name evidence="10" type="ORF">Cgig2_006204</name>
</gene>
<dbReference type="Pfam" id="PF20451">
    <property type="entry name" value="Calmod_bind_M"/>
    <property type="match status" value="1"/>
</dbReference>
<evidence type="ECO:0000256" key="1">
    <source>
        <dbReference type="ARBA" id="ARBA00004123"/>
    </source>
</evidence>
<evidence type="ECO:0000256" key="5">
    <source>
        <dbReference type="ARBA" id="ARBA00023159"/>
    </source>
</evidence>
<evidence type="ECO:0000313" key="11">
    <source>
        <dbReference type="Proteomes" id="UP001153076"/>
    </source>
</evidence>
<keyword evidence="3" id="KW-0805">Transcription regulation</keyword>
<dbReference type="Pfam" id="PF20452">
    <property type="entry name" value="Calmod_bind_C"/>
    <property type="match status" value="1"/>
</dbReference>
<dbReference type="GO" id="GO:0005634">
    <property type="term" value="C:nucleus"/>
    <property type="evidence" value="ECO:0007669"/>
    <property type="project" value="UniProtKB-SubCell"/>
</dbReference>
<keyword evidence="4" id="KW-0238">DNA-binding</keyword>
<organism evidence="10 11">
    <name type="scientific">Carnegiea gigantea</name>
    <dbReference type="NCBI Taxonomy" id="171969"/>
    <lineage>
        <taxon>Eukaryota</taxon>
        <taxon>Viridiplantae</taxon>
        <taxon>Streptophyta</taxon>
        <taxon>Embryophyta</taxon>
        <taxon>Tracheophyta</taxon>
        <taxon>Spermatophyta</taxon>
        <taxon>Magnoliopsida</taxon>
        <taxon>eudicotyledons</taxon>
        <taxon>Gunneridae</taxon>
        <taxon>Pentapetalae</taxon>
        <taxon>Caryophyllales</taxon>
        <taxon>Cactineae</taxon>
        <taxon>Cactaceae</taxon>
        <taxon>Cactoideae</taxon>
        <taxon>Echinocereeae</taxon>
        <taxon>Carnegiea</taxon>
    </lineage>
</organism>
<evidence type="ECO:0000256" key="7">
    <source>
        <dbReference type="ARBA" id="ARBA00023242"/>
    </source>
</evidence>
<evidence type="ECO:0000256" key="2">
    <source>
        <dbReference type="ARBA" id="ARBA00007214"/>
    </source>
</evidence>
<evidence type="ECO:0000256" key="4">
    <source>
        <dbReference type="ARBA" id="ARBA00023125"/>
    </source>
</evidence>
<evidence type="ECO:0000313" key="10">
    <source>
        <dbReference type="EMBL" id="KAJ8452399.1"/>
    </source>
</evidence>
<keyword evidence="7" id="KW-0539">Nucleus</keyword>
<reference evidence="10" key="1">
    <citation type="submission" date="2022-04" db="EMBL/GenBank/DDBJ databases">
        <title>Carnegiea gigantea Genome sequencing and assembly v2.</title>
        <authorList>
            <person name="Copetti D."/>
            <person name="Sanderson M.J."/>
            <person name="Burquez A."/>
            <person name="Wojciechowski M.F."/>
        </authorList>
    </citation>
    <scope>NUCLEOTIDE SEQUENCE</scope>
    <source>
        <strain evidence="10">SGP5-SGP5p</strain>
        <tissue evidence="10">Aerial part</tissue>
    </source>
</reference>
<evidence type="ECO:0000259" key="9">
    <source>
        <dbReference type="Pfam" id="PF20452"/>
    </source>
</evidence>
<proteinExistence type="inferred from homology"/>
<comment type="similarity">
    <text evidence="2">Belongs to the plant ACBP60 protein family.</text>
</comment>
<accession>A0A9Q1QSE1</accession>
<dbReference type="InterPro" id="IPR046830">
    <property type="entry name" value="Calmod_bind_M"/>
</dbReference>
<keyword evidence="6" id="KW-0804">Transcription</keyword>
<feature type="domain" description="Calmodulin binding protein central" evidence="8">
    <location>
        <begin position="34"/>
        <end position="99"/>
    </location>
</feature>
<evidence type="ECO:0000259" key="8">
    <source>
        <dbReference type="Pfam" id="PF20451"/>
    </source>
</evidence>
<sequence>MENSVPLKVTSLTCHLRKLFGFSAVYKKHHPPSLSDEVWRLEKIGKDGAFHKRLSKAAVNTVKDFLTLLHVDPAQLRSILGSGMSAKMWEVTVEHARTCVVGERVHLYYSPTSQHNDGVVFNVVGQVKGLYSESHYVPIDKMSENDKACSPLTLISYYILFASLCSFESHPCHNYVPPSFQIDAQAMVIEAFARWDGVTSFDDLNSLVGISPHTASSSGTVTPDERKALASKKVYSLDYAQPPSIPMPSPDILPSMDSLGCMSSSPGDFSLQAIDTLNVRYDQPLDSLLCEPDYLMQTLCDNEHLKFLDIDYSSFQSENRSSESQLPSSSQEIKRPAYRRWRVLSSVVRWLMRRTGSQER</sequence>
<dbReference type="PANTHER" id="PTHR31713">
    <property type="entry name" value="OS02G0177800 PROTEIN"/>
    <property type="match status" value="1"/>
</dbReference>
<evidence type="ECO:0000256" key="3">
    <source>
        <dbReference type="ARBA" id="ARBA00023015"/>
    </source>
</evidence>